<evidence type="ECO:0000313" key="5">
    <source>
        <dbReference type="Proteomes" id="UP000616114"/>
    </source>
</evidence>
<evidence type="ECO:0000259" key="3">
    <source>
        <dbReference type="PROSITE" id="PS50043"/>
    </source>
</evidence>
<dbReference type="RefSeq" id="WP_188551121.1">
    <property type="nucleotide sequence ID" value="NZ_BMFY01000010.1"/>
</dbReference>
<keyword evidence="5" id="KW-1185">Reference proteome</keyword>
<dbReference type="CDD" id="cd06170">
    <property type="entry name" value="LuxR_C_like"/>
    <property type="match status" value="1"/>
</dbReference>
<dbReference type="AlphaFoldDB" id="A0A8J2TZF4"/>
<dbReference type="PANTHER" id="PTHR16305:SF35">
    <property type="entry name" value="TRANSCRIPTIONAL ACTIVATOR DOMAIN"/>
    <property type="match status" value="1"/>
</dbReference>
<dbReference type="PANTHER" id="PTHR16305">
    <property type="entry name" value="TESTICULAR SOLUBLE ADENYLYL CYCLASE"/>
    <property type="match status" value="1"/>
</dbReference>
<organism evidence="4 5">
    <name type="scientific">Sediminivirga luteola</name>
    <dbReference type="NCBI Taxonomy" id="1774748"/>
    <lineage>
        <taxon>Bacteria</taxon>
        <taxon>Bacillati</taxon>
        <taxon>Actinomycetota</taxon>
        <taxon>Actinomycetes</taxon>
        <taxon>Micrococcales</taxon>
        <taxon>Brevibacteriaceae</taxon>
        <taxon>Sediminivirga</taxon>
    </lineage>
</organism>
<dbReference type="Proteomes" id="UP000616114">
    <property type="component" value="Unassembled WGS sequence"/>
</dbReference>
<dbReference type="Pfam" id="PF00196">
    <property type="entry name" value="GerE"/>
    <property type="match status" value="1"/>
</dbReference>
<gene>
    <name evidence="4" type="ORF">GCM10011333_23870</name>
</gene>
<dbReference type="PRINTS" id="PR00038">
    <property type="entry name" value="HTHLUXR"/>
</dbReference>
<protein>
    <submittedName>
        <fullName evidence="4">Transcriptional regulator</fullName>
    </submittedName>
</protein>
<dbReference type="Pfam" id="PF13191">
    <property type="entry name" value="AAA_16"/>
    <property type="match status" value="1"/>
</dbReference>
<comment type="caution">
    <text evidence="4">The sequence shown here is derived from an EMBL/GenBank/DDBJ whole genome shotgun (WGS) entry which is preliminary data.</text>
</comment>
<feature type="domain" description="HTH luxR-type" evidence="3">
    <location>
        <begin position="770"/>
        <end position="834"/>
    </location>
</feature>
<sequence length="834" mass="88430">MLIGRDEDVSRLQAAITGGRLAPGALRLVRLEGPIGAGKTALLSRVLAEAPGRVLATRADRMFSSGPLAAARVLLESLLHESLARLVEGAGPAQLARACIQALGEEPVTIAVDDAQWLDPSSEEFFAAFLTAPARAPRVLVLAHRPHQEPAAVLRAARRAGASDEHLVVGALPETAIRTLAEGLPPHQARAVAASADGNPLFAHVLISAFQRHPEARDVSDVLDLARLGPGAGLAAAVADDIRSLPDSARTVLRGIAVLGRLDLPGLRAVTGLDPDPVRAALEVLQRHGLLAVTSTEALHPVIRAGVYQDIPRDWAVQAHRIAAAQPGLDPLERAEHLAFLREHASDDEVGELVTAARQALGAAPATARRWLEPASAHRRCPALELVLARAEMMCGDTARAIERLRSLATRSEHAGEARVLLAHGLRMSGKPDEASALLHDPGDENVDPALLMERVALASLVEEPVPEDLLVRLAAEGRRYTLAAAAFRTISLLVSGRVPLAREAFTGVLEGLHELPPEELRDVLDAAAAAVWSGYILDHTPAAIRLGTRALRTARHFGRTTLLANLGAALAFALIPAGRLEDADAAAEQAVEDAGRAGTADLIGMARTAQALSALWRRDESLMRLRLEQLREAPLPSVLWWRRTVLSSRARTAALVGEAEPYAFTPGPADGTAPLRYADAATISFLAGDPATGVRLAQEGLALADAGGLESQGALLRTTLGEALLRGGQDPATARSLLAQARESYEQLAMPYPARRAAAGQEEAERLVRDSAAGRLTPRELEVARLVAEGLSNQDIAERLVISRRTAEEHVSKVLRKLGASSRVAVARMLPQP</sequence>
<reference evidence="4" key="2">
    <citation type="submission" date="2020-09" db="EMBL/GenBank/DDBJ databases">
        <authorList>
            <person name="Sun Q."/>
            <person name="Zhou Y."/>
        </authorList>
    </citation>
    <scope>NUCLEOTIDE SEQUENCE</scope>
    <source>
        <strain evidence="4">CGMCC 1.12785</strain>
    </source>
</reference>
<keyword evidence="2" id="KW-0067">ATP-binding</keyword>
<dbReference type="GO" id="GO:0006355">
    <property type="term" value="P:regulation of DNA-templated transcription"/>
    <property type="evidence" value="ECO:0007669"/>
    <property type="project" value="InterPro"/>
</dbReference>
<proteinExistence type="predicted"/>
<dbReference type="InterPro" id="IPR011990">
    <property type="entry name" value="TPR-like_helical_dom_sf"/>
</dbReference>
<keyword evidence="1" id="KW-0547">Nucleotide-binding</keyword>
<dbReference type="GO" id="GO:0005524">
    <property type="term" value="F:ATP binding"/>
    <property type="evidence" value="ECO:0007669"/>
    <property type="project" value="UniProtKB-KW"/>
</dbReference>
<dbReference type="Gene3D" id="1.10.10.10">
    <property type="entry name" value="Winged helix-like DNA-binding domain superfamily/Winged helix DNA-binding domain"/>
    <property type="match status" value="1"/>
</dbReference>
<dbReference type="Gene3D" id="1.25.40.10">
    <property type="entry name" value="Tetratricopeptide repeat domain"/>
    <property type="match status" value="1"/>
</dbReference>
<dbReference type="InterPro" id="IPR027417">
    <property type="entry name" value="P-loop_NTPase"/>
</dbReference>
<accession>A0A8J2TZF4</accession>
<dbReference type="SMART" id="SM00421">
    <property type="entry name" value="HTH_LUXR"/>
    <property type="match status" value="1"/>
</dbReference>
<dbReference type="InterPro" id="IPR041664">
    <property type="entry name" value="AAA_16"/>
</dbReference>
<dbReference type="InterPro" id="IPR036388">
    <property type="entry name" value="WH-like_DNA-bd_sf"/>
</dbReference>
<dbReference type="GO" id="GO:0003677">
    <property type="term" value="F:DNA binding"/>
    <property type="evidence" value="ECO:0007669"/>
    <property type="project" value="InterPro"/>
</dbReference>
<name>A0A8J2TZF4_9MICO</name>
<evidence type="ECO:0000256" key="2">
    <source>
        <dbReference type="ARBA" id="ARBA00022840"/>
    </source>
</evidence>
<dbReference type="InterPro" id="IPR000792">
    <property type="entry name" value="Tscrpt_reg_LuxR_C"/>
</dbReference>
<dbReference type="GO" id="GO:0005737">
    <property type="term" value="C:cytoplasm"/>
    <property type="evidence" value="ECO:0007669"/>
    <property type="project" value="TreeGrafter"/>
</dbReference>
<dbReference type="SUPFAM" id="SSF46894">
    <property type="entry name" value="C-terminal effector domain of the bipartite response regulators"/>
    <property type="match status" value="1"/>
</dbReference>
<evidence type="ECO:0000256" key="1">
    <source>
        <dbReference type="ARBA" id="ARBA00022741"/>
    </source>
</evidence>
<dbReference type="InterPro" id="IPR016032">
    <property type="entry name" value="Sig_transdc_resp-reg_C-effctor"/>
</dbReference>
<reference evidence="4" key="1">
    <citation type="journal article" date="2014" name="Int. J. Syst. Evol. Microbiol.">
        <title>Complete genome sequence of Corynebacterium casei LMG S-19264T (=DSM 44701T), isolated from a smear-ripened cheese.</title>
        <authorList>
            <consortium name="US DOE Joint Genome Institute (JGI-PGF)"/>
            <person name="Walter F."/>
            <person name="Albersmeier A."/>
            <person name="Kalinowski J."/>
            <person name="Ruckert C."/>
        </authorList>
    </citation>
    <scope>NUCLEOTIDE SEQUENCE</scope>
    <source>
        <strain evidence="4">CGMCC 1.12785</strain>
    </source>
</reference>
<dbReference type="EMBL" id="BMFY01000010">
    <property type="protein sequence ID" value="GGA19966.1"/>
    <property type="molecule type" value="Genomic_DNA"/>
</dbReference>
<dbReference type="GO" id="GO:0004016">
    <property type="term" value="F:adenylate cyclase activity"/>
    <property type="evidence" value="ECO:0007669"/>
    <property type="project" value="TreeGrafter"/>
</dbReference>
<evidence type="ECO:0000313" key="4">
    <source>
        <dbReference type="EMBL" id="GGA19966.1"/>
    </source>
</evidence>
<dbReference type="SUPFAM" id="SSF52540">
    <property type="entry name" value="P-loop containing nucleoside triphosphate hydrolases"/>
    <property type="match status" value="1"/>
</dbReference>
<dbReference type="PROSITE" id="PS50043">
    <property type="entry name" value="HTH_LUXR_2"/>
    <property type="match status" value="1"/>
</dbReference>